<evidence type="ECO:0000313" key="1">
    <source>
        <dbReference type="EMBL" id="SVB55083.1"/>
    </source>
</evidence>
<reference evidence="1" key="1">
    <citation type="submission" date="2018-05" db="EMBL/GenBank/DDBJ databases">
        <authorList>
            <person name="Lanie J.A."/>
            <person name="Ng W.-L."/>
            <person name="Kazmierczak K.M."/>
            <person name="Andrzejewski T.M."/>
            <person name="Davidsen T.M."/>
            <person name="Wayne K.J."/>
            <person name="Tettelin H."/>
            <person name="Glass J.I."/>
            <person name="Rusch D."/>
            <person name="Podicherti R."/>
            <person name="Tsui H.-C.T."/>
            <person name="Winkler M.E."/>
        </authorList>
    </citation>
    <scope>NUCLEOTIDE SEQUENCE</scope>
</reference>
<protein>
    <submittedName>
        <fullName evidence="1">Uncharacterized protein</fullName>
    </submittedName>
</protein>
<dbReference type="EMBL" id="UINC01046716">
    <property type="protein sequence ID" value="SVB55083.1"/>
    <property type="molecule type" value="Genomic_DNA"/>
</dbReference>
<gene>
    <name evidence="1" type="ORF">METZ01_LOCUS207937</name>
</gene>
<accession>A0A382EYM9</accession>
<sequence>MSNEWGPDFGTLTVSVIEEACQRSIELCDREISQIVALKNAERTFANTIEALESAQDLIGQAAGQYGFMAYVAENQDIRSIARDWEAKLEQYLLDLSFREDIYRVVQEYEKINEALN</sequence>
<name>A0A382EYM9_9ZZZZ</name>
<dbReference type="SUPFAM" id="SSF55486">
    <property type="entry name" value="Metalloproteases ('zincins'), catalytic domain"/>
    <property type="match status" value="1"/>
</dbReference>
<proteinExistence type="predicted"/>
<dbReference type="AlphaFoldDB" id="A0A382EYM9"/>
<dbReference type="InterPro" id="IPR024080">
    <property type="entry name" value="Neurolysin/TOP_N"/>
</dbReference>
<feature type="non-terminal residue" evidence="1">
    <location>
        <position position="117"/>
    </location>
</feature>
<organism evidence="1">
    <name type="scientific">marine metagenome</name>
    <dbReference type="NCBI Taxonomy" id="408172"/>
    <lineage>
        <taxon>unclassified sequences</taxon>
        <taxon>metagenomes</taxon>
        <taxon>ecological metagenomes</taxon>
    </lineage>
</organism>
<dbReference type="Gene3D" id="1.20.1050.40">
    <property type="entry name" value="Endopeptidase. Chain P, domain 1"/>
    <property type="match status" value="1"/>
</dbReference>